<comment type="caution">
    <text evidence="1">The sequence shown here is derived from an EMBL/GenBank/DDBJ whole genome shotgun (WGS) entry which is preliminary data.</text>
</comment>
<organism evidence="1 2">
    <name type="scientific">Dentiscutata heterogama</name>
    <dbReference type="NCBI Taxonomy" id="1316150"/>
    <lineage>
        <taxon>Eukaryota</taxon>
        <taxon>Fungi</taxon>
        <taxon>Fungi incertae sedis</taxon>
        <taxon>Mucoromycota</taxon>
        <taxon>Glomeromycotina</taxon>
        <taxon>Glomeromycetes</taxon>
        <taxon>Diversisporales</taxon>
        <taxon>Gigasporaceae</taxon>
        <taxon>Dentiscutata</taxon>
    </lineage>
</organism>
<feature type="non-terminal residue" evidence="1">
    <location>
        <position position="1"/>
    </location>
</feature>
<evidence type="ECO:0000313" key="1">
    <source>
        <dbReference type="EMBL" id="CAG8594047.1"/>
    </source>
</evidence>
<sequence length="51" mass="5240">PEASKNLAGVAPNNPSSNNPLTGNNTLVYKHVFASSSTLRGCVSVANVEIV</sequence>
<dbReference type="Proteomes" id="UP000789702">
    <property type="component" value="Unassembled WGS sequence"/>
</dbReference>
<name>A0ACA9MIH8_9GLOM</name>
<accession>A0ACA9MIH8</accession>
<dbReference type="EMBL" id="CAJVPU010009364">
    <property type="protein sequence ID" value="CAG8594047.1"/>
    <property type="molecule type" value="Genomic_DNA"/>
</dbReference>
<gene>
    <name evidence="1" type="ORF">DHETER_LOCUS6977</name>
</gene>
<proteinExistence type="predicted"/>
<reference evidence="1" key="1">
    <citation type="submission" date="2021-06" db="EMBL/GenBank/DDBJ databases">
        <authorList>
            <person name="Kallberg Y."/>
            <person name="Tangrot J."/>
            <person name="Rosling A."/>
        </authorList>
    </citation>
    <scope>NUCLEOTIDE SEQUENCE</scope>
    <source>
        <strain evidence="1">IL203A</strain>
    </source>
</reference>
<evidence type="ECO:0000313" key="2">
    <source>
        <dbReference type="Proteomes" id="UP000789702"/>
    </source>
</evidence>
<protein>
    <submittedName>
        <fullName evidence="1">13443_t:CDS:1</fullName>
    </submittedName>
</protein>
<keyword evidence="2" id="KW-1185">Reference proteome</keyword>